<name>A0A6N6NJY9_9ACTN</name>
<dbReference type="EC" id="4.3.99.3" evidence="8"/>
<keyword evidence="1 8" id="KW-0004">4Fe-4S</keyword>
<proteinExistence type="inferred from homology"/>
<dbReference type="UniPathway" id="UPA00391"/>
<keyword evidence="8" id="KW-0671">Queuosine biosynthesis</keyword>
<dbReference type="GO" id="GO:1904047">
    <property type="term" value="F:S-adenosyl-L-methionine binding"/>
    <property type="evidence" value="ECO:0007669"/>
    <property type="project" value="UniProtKB-UniRule"/>
</dbReference>
<comment type="catalytic activity">
    <reaction evidence="8">
        <text>6-carboxy-5,6,7,8-tetrahydropterin + H(+) = 7-carboxy-7-carbaguanine + NH4(+)</text>
        <dbReference type="Rhea" id="RHEA:27974"/>
        <dbReference type="ChEBI" id="CHEBI:15378"/>
        <dbReference type="ChEBI" id="CHEBI:28938"/>
        <dbReference type="ChEBI" id="CHEBI:61032"/>
        <dbReference type="ChEBI" id="CHEBI:61036"/>
        <dbReference type="EC" id="4.3.99.3"/>
    </reaction>
</comment>
<evidence type="ECO:0000259" key="9">
    <source>
        <dbReference type="PROSITE" id="PS51918"/>
    </source>
</evidence>
<feature type="binding site" evidence="8">
    <location>
        <position position="61"/>
    </location>
    <ligand>
        <name>Mg(2+)</name>
        <dbReference type="ChEBI" id="CHEBI:18420"/>
    </ligand>
</feature>
<comment type="function">
    <text evidence="8">Catalyzes the complex heterocyclic radical-mediated conversion of 6-carboxy-5,6,7,8-tetrahydropterin (CPH4) to 7-carboxy-7-deazaguanine (CDG), a step common to the biosynthetic pathways of all 7-deazapurine-containing compounds.</text>
</comment>
<sequence length="256" mass="27480">MSGRDAAHGSAALASLEASADCTLPVAERFVSVNGEGRAAGKLAAFIRFTGCNLACSYCDTMWANAPAAADHAERVSVADLVAWARETRVECITLTGGEPALQPELPRLVRALLAEPGPLGRGLRVEIETNGAADLCELASLREECASLPGSLTFTVDWKLPASGMEDRMLCENFALLDARDTVKFVCGGEGDLVRMLEVSRELGLPNRVPVYLSPVFGRLDPARIVDFMQDNNLTWATAQLQLHKIIWPGVEKGV</sequence>
<feature type="binding site" evidence="8">
    <location>
        <position position="52"/>
    </location>
    <ligand>
        <name>[4Fe-4S] cluster</name>
        <dbReference type="ChEBI" id="CHEBI:49883"/>
        <note>4Fe-4S-S-AdoMet</note>
    </ligand>
</feature>
<comment type="caution">
    <text evidence="8">Lacks conserved residue(s) required for the propagation of feature annotation.</text>
</comment>
<accession>A0A6N6NJY9</accession>
<comment type="similarity">
    <text evidence="8">Belongs to the radical SAM superfamily. 7-carboxy-7-deazaguanine synthase family.</text>
</comment>
<dbReference type="GO" id="GO:0016840">
    <property type="term" value="F:carbon-nitrogen lyase activity"/>
    <property type="evidence" value="ECO:0007669"/>
    <property type="project" value="UniProtKB-UniRule"/>
</dbReference>
<dbReference type="CDD" id="cd01335">
    <property type="entry name" value="Radical_SAM"/>
    <property type="match status" value="1"/>
</dbReference>
<evidence type="ECO:0000256" key="6">
    <source>
        <dbReference type="ARBA" id="ARBA00023014"/>
    </source>
</evidence>
<gene>
    <name evidence="8" type="primary">queE</name>
    <name evidence="10" type="ORF">F8C90_08465</name>
</gene>
<comment type="cofactor">
    <cofactor evidence="8">
        <name>S-adenosyl-L-methionine</name>
        <dbReference type="ChEBI" id="CHEBI:59789"/>
    </cofactor>
    <text evidence="8">Binds 1 S-adenosyl-L-methionine per subunit.</text>
</comment>
<dbReference type="InterPro" id="IPR013785">
    <property type="entry name" value="Aldolase_TIM"/>
</dbReference>
<evidence type="ECO:0000256" key="3">
    <source>
        <dbReference type="ARBA" id="ARBA00022723"/>
    </source>
</evidence>
<evidence type="ECO:0000256" key="4">
    <source>
        <dbReference type="ARBA" id="ARBA00022842"/>
    </source>
</evidence>
<evidence type="ECO:0000256" key="7">
    <source>
        <dbReference type="ARBA" id="ARBA00023239"/>
    </source>
</evidence>
<keyword evidence="5 8" id="KW-0408">Iron</keyword>
<keyword evidence="11" id="KW-1185">Reference proteome</keyword>
<comment type="cofactor">
    <cofactor evidence="8">
        <name>[4Fe-4S] cluster</name>
        <dbReference type="ChEBI" id="CHEBI:49883"/>
    </cofactor>
    <text evidence="8">Binds 1 [4Fe-4S] cluster. The cluster is coordinated with 3 cysteines and an exchangeable S-adenosyl-L-methionine.</text>
</comment>
<evidence type="ECO:0000256" key="5">
    <source>
        <dbReference type="ARBA" id="ARBA00023004"/>
    </source>
</evidence>
<keyword evidence="4 8" id="KW-0460">Magnesium</keyword>
<comment type="subunit">
    <text evidence="8">Homodimer.</text>
</comment>
<comment type="caution">
    <text evidence="10">The sequence shown here is derived from an EMBL/GenBank/DDBJ whole genome shotgun (WGS) entry which is preliminary data.</text>
</comment>
<feature type="binding site" evidence="8">
    <location>
        <position position="48"/>
    </location>
    <ligand>
        <name>substrate</name>
    </ligand>
</feature>
<dbReference type="EMBL" id="WAJR01000024">
    <property type="protein sequence ID" value="KAB1638674.1"/>
    <property type="molecule type" value="Genomic_DNA"/>
</dbReference>
<dbReference type="OrthoDB" id="9782387at2"/>
<evidence type="ECO:0000313" key="11">
    <source>
        <dbReference type="Proteomes" id="UP000468668"/>
    </source>
</evidence>
<dbReference type="SUPFAM" id="SSF102114">
    <property type="entry name" value="Radical SAM enzymes"/>
    <property type="match status" value="1"/>
</dbReference>
<dbReference type="HAMAP" id="MF_00917">
    <property type="entry name" value="QueE"/>
    <property type="match status" value="1"/>
</dbReference>
<keyword evidence="6 8" id="KW-0411">Iron-sulfur</keyword>
<dbReference type="PROSITE" id="PS51918">
    <property type="entry name" value="RADICAL_SAM"/>
    <property type="match status" value="1"/>
</dbReference>
<feature type="binding site" evidence="8">
    <location>
        <begin position="33"/>
        <end position="35"/>
    </location>
    <ligand>
        <name>substrate</name>
    </ligand>
</feature>
<dbReference type="InterPro" id="IPR058240">
    <property type="entry name" value="rSAM_sf"/>
</dbReference>
<feature type="binding site" evidence="8">
    <location>
        <position position="56"/>
    </location>
    <ligand>
        <name>[4Fe-4S] cluster</name>
        <dbReference type="ChEBI" id="CHEBI:49883"/>
        <note>4Fe-4S-S-AdoMet</note>
    </ligand>
</feature>
<dbReference type="InterPro" id="IPR024924">
    <property type="entry name" value="7-CO-7-deazaguanine_synth-like"/>
</dbReference>
<dbReference type="GO" id="GO:0051539">
    <property type="term" value="F:4 iron, 4 sulfur cluster binding"/>
    <property type="evidence" value="ECO:0007669"/>
    <property type="project" value="UniProtKB-UniRule"/>
</dbReference>
<feature type="domain" description="Radical SAM core" evidence="9">
    <location>
        <begin position="39"/>
        <end position="251"/>
    </location>
</feature>
<dbReference type="SFLD" id="SFLDS00029">
    <property type="entry name" value="Radical_SAM"/>
    <property type="match status" value="1"/>
</dbReference>
<organism evidence="10 11">
    <name type="scientific">Ellagibacter isourolithinifaciens</name>
    <dbReference type="NCBI Taxonomy" id="2137581"/>
    <lineage>
        <taxon>Bacteria</taxon>
        <taxon>Bacillati</taxon>
        <taxon>Actinomycetota</taxon>
        <taxon>Coriobacteriia</taxon>
        <taxon>Eggerthellales</taxon>
        <taxon>Eggerthellaceae</taxon>
        <taxon>Ellagibacter</taxon>
    </lineage>
</organism>
<feature type="binding site" evidence="8">
    <location>
        <position position="98"/>
    </location>
    <ligand>
        <name>S-adenosyl-L-methionine</name>
        <dbReference type="ChEBI" id="CHEBI:59789"/>
    </ligand>
</feature>
<keyword evidence="2 8" id="KW-0949">S-adenosyl-L-methionine</keyword>
<comment type="cofactor">
    <cofactor evidence="8">
        <name>Mg(2+)</name>
        <dbReference type="ChEBI" id="CHEBI:18420"/>
    </cofactor>
</comment>
<dbReference type="PANTHER" id="PTHR42836:SF1">
    <property type="entry name" value="7-CARBOXY-7-DEAZAGUANINE SYNTHASE"/>
    <property type="match status" value="1"/>
</dbReference>
<feature type="binding site" evidence="8">
    <location>
        <begin position="58"/>
        <end position="60"/>
    </location>
    <ligand>
        <name>S-adenosyl-L-methionine</name>
        <dbReference type="ChEBI" id="CHEBI:59789"/>
    </ligand>
</feature>
<keyword evidence="3 8" id="KW-0479">Metal-binding</keyword>
<dbReference type="GO" id="GO:0008616">
    <property type="term" value="P:tRNA queuosine(34) biosynthetic process"/>
    <property type="evidence" value="ECO:0007669"/>
    <property type="project" value="UniProtKB-UniRule"/>
</dbReference>
<feature type="binding site" evidence="8">
    <location>
        <position position="96"/>
    </location>
    <ligand>
        <name>substrate</name>
    </ligand>
</feature>
<dbReference type="PIRSF" id="PIRSF000370">
    <property type="entry name" value="QueE"/>
    <property type="match status" value="1"/>
</dbReference>
<protein>
    <recommendedName>
        <fullName evidence="8">7-carboxy-7-deazaguanine synthase</fullName>
        <shortName evidence="8">CDG synthase</shortName>
        <ecNumber evidence="8">4.3.99.3</ecNumber>
    </recommendedName>
    <alternativeName>
        <fullName evidence="8">Queuosine biosynthesis protein QueE</fullName>
    </alternativeName>
</protein>
<evidence type="ECO:0000256" key="1">
    <source>
        <dbReference type="ARBA" id="ARBA00022485"/>
    </source>
</evidence>
<dbReference type="InterPro" id="IPR007197">
    <property type="entry name" value="rSAM"/>
</dbReference>
<feature type="binding site" evidence="8">
    <location>
        <position position="59"/>
    </location>
    <ligand>
        <name>[4Fe-4S] cluster</name>
        <dbReference type="ChEBI" id="CHEBI:49883"/>
        <note>4Fe-4S-S-AdoMet</note>
    </ligand>
</feature>
<evidence type="ECO:0000256" key="2">
    <source>
        <dbReference type="ARBA" id="ARBA00022691"/>
    </source>
</evidence>
<dbReference type="Proteomes" id="UP000468668">
    <property type="component" value="Unassembled WGS sequence"/>
</dbReference>
<evidence type="ECO:0000256" key="8">
    <source>
        <dbReference type="HAMAP-Rule" id="MF_00917"/>
    </source>
</evidence>
<reference evidence="10 11" key="1">
    <citation type="submission" date="2019-09" db="EMBL/GenBank/DDBJ databases">
        <title>Whole genome shotgun sequencing (WGS) of Ellagibacter isourolithinifaciens DSM 104140(T) and Adlercreutzia muris DSM 29508(T).</title>
        <authorList>
            <person name="Stoll D.A."/>
            <person name="Danylec N."/>
            <person name="Huch M."/>
        </authorList>
    </citation>
    <scope>NUCLEOTIDE SEQUENCE [LARGE SCALE GENOMIC DNA]</scope>
    <source>
        <strain evidence="10 11">DSM 104140</strain>
    </source>
</reference>
<comment type="pathway">
    <text evidence="8">Purine metabolism; 7-cyano-7-deazaguanine biosynthesis.</text>
</comment>
<keyword evidence="7 8" id="KW-0456">Lyase</keyword>
<dbReference type="Gene3D" id="3.20.20.70">
    <property type="entry name" value="Aldolase class I"/>
    <property type="match status" value="1"/>
</dbReference>
<dbReference type="Pfam" id="PF04055">
    <property type="entry name" value="Radical_SAM"/>
    <property type="match status" value="1"/>
</dbReference>
<dbReference type="GO" id="GO:0000287">
    <property type="term" value="F:magnesium ion binding"/>
    <property type="evidence" value="ECO:0007669"/>
    <property type="project" value="UniProtKB-UniRule"/>
</dbReference>
<dbReference type="PANTHER" id="PTHR42836">
    <property type="entry name" value="7-CARBOXY-7-DEAZAGUANINE SYNTHASE"/>
    <property type="match status" value="1"/>
</dbReference>
<evidence type="ECO:0000313" key="10">
    <source>
        <dbReference type="EMBL" id="KAB1638674.1"/>
    </source>
</evidence>
<dbReference type="AlphaFoldDB" id="A0A6N6NJY9"/>